<dbReference type="RefSeq" id="WP_375353198.1">
    <property type="nucleotide sequence ID" value="NZ_JBHHMI010000002.1"/>
</dbReference>
<evidence type="ECO:0000256" key="8">
    <source>
        <dbReference type="ARBA" id="ARBA00022741"/>
    </source>
</evidence>
<dbReference type="PROSITE" id="PS50109">
    <property type="entry name" value="HIS_KIN"/>
    <property type="match status" value="1"/>
</dbReference>
<keyword evidence="9" id="KW-0418">Kinase</keyword>
<evidence type="ECO:0000256" key="3">
    <source>
        <dbReference type="ARBA" id="ARBA00012438"/>
    </source>
</evidence>
<keyword evidence="10 17" id="KW-0067">ATP-binding</keyword>
<evidence type="ECO:0000256" key="4">
    <source>
        <dbReference type="ARBA" id="ARBA00022475"/>
    </source>
</evidence>
<dbReference type="Pfam" id="PF00512">
    <property type="entry name" value="HisKA"/>
    <property type="match status" value="1"/>
</dbReference>
<keyword evidence="7 14" id="KW-0812">Transmembrane</keyword>
<sequence length="473" mass="54182">MKRLWKFRNNRKLQSSLVIDFLLFILFFILLIIVLRFSVPLGINYIVSKERDTNLGLDVVAAHDYIADWKQGGGLELDRLQQSGGWLELLDANRQVEQVVGNKKDSLYKYSEAALYDLLANDADQTYYYSITAVNDPEETIKYLIVKIPRDLISISVVDDPSISRIVSLLLFIAISSILLLVFVYSYWIARRIKKPLASILDGLHEMIAGNYNTRLSISAEKEFNLIGETFNYMADVIERATYEKRIAQESKQRLMMDLSHDLKTPITSIHGYAQALVEGRVEDKQRQKKYLFYIYNKSTQMTRLIQNMLELFKVDTPNFRPNVERKEIGEFLRERIADVYDDVERNALLLNFSVPDHEVYAQYDPELLGRVIQNLIANALLYNPAGTHLRVELVEDDQEVRIEIADTGIGIPKELWTTIFDPFVRGDQARTHTGGTGLGLAIALKNTEKMGGTLTLRSGDEESSIFTIHLKK</sequence>
<comment type="catalytic activity">
    <reaction evidence="1">
        <text>ATP + protein L-histidine = ADP + protein N-phospho-L-histidine.</text>
        <dbReference type="EC" id="2.7.13.3"/>
    </reaction>
</comment>
<keyword evidence="8" id="KW-0547">Nucleotide-binding</keyword>
<evidence type="ECO:0000256" key="7">
    <source>
        <dbReference type="ARBA" id="ARBA00022692"/>
    </source>
</evidence>
<feature type="domain" description="HAMP" evidence="16">
    <location>
        <begin position="191"/>
        <end position="243"/>
    </location>
</feature>
<dbReference type="SUPFAM" id="SSF55874">
    <property type="entry name" value="ATPase domain of HSP90 chaperone/DNA topoisomerase II/histidine kinase"/>
    <property type="match status" value="1"/>
</dbReference>
<organism evidence="17 18">
    <name type="scientific">Paenibacillus enshidis</name>
    <dbReference type="NCBI Taxonomy" id="1458439"/>
    <lineage>
        <taxon>Bacteria</taxon>
        <taxon>Bacillati</taxon>
        <taxon>Bacillota</taxon>
        <taxon>Bacilli</taxon>
        <taxon>Bacillales</taxon>
        <taxon>Paenibacillaceae</taxon>
        <taxon>Paenibacillus</taxon>
    </lineage>
</organism>
<evidence type="ECO:0000256" key="1">
    <source>
        <dbReference type="ARBA" id="ARBA00000085"/>
    </source>
</evidence>
<dbReference type="Gene3D" id="1.10.287.130">
    <property type="match status" value="1"/>
</dbReference>
<name>A0ABV5AQP5_9BACL</name>
<keyword evidence="5" id="KW-0597">Phosphoprotein</keyword>
<dbReference type="Gene3D" id="3.30.565.10">
    <property type="entry name" value="Histidine kinase-like ATPase, C-terminal domain"/>
    <property type="match status" value="1"/>
</dbReference>
<dbReference type="InterPro" id="IPR003594">
    <property type="entry name" value="HATPase_dom"/>
</dbReference>
<comment type="subcellular location">
    <subcellularLocation>
        <location evidence="2">Cell membrane</location>
        <topology evidence="2">Multi-pass membrane protein</topology>
    </subcellularLocation>
</comment>
<evidence type="ECO:0000256" key="5">
    <source>
        <dbReference type="ARBA" id="ARBA00022553"/>
    </source>
</evidence>
<keyword evidence="6" id="KW-0808">Transferase</keyword>
<dbReference type="SUPFAM" id="SSF158472">
    <property type="entry name" value="HAMP domain-like"/>
    <property type="match status" value="1"/>
</dbReference>
<dbReference type="Gene3D" id="6.10.340.10">
    <property type="match status" value="1"/>
</dbReference>
<evidence type="ECO:0000256" key="13">
    <source>
        <dbReference type="ARBA" id="ARBA00023136"/>
    </source>
</evidence>
<accession>A0ABV5AQP5</accession>
<dbReference type="SUPFAM" id="SSF47384">
    <property type="entry name" value="Homodimeric domain of signal transducing histidine kinase"/>
    <property type="match status" value="1"/>
</dbReference>
<evidence type="ECO:0000259" key="15">
    <source>
        <dbReference type="PROSITE" id="PS50109"/>
    </source>
</evidence>
<feature type="domain" description="Histidine kinase" evidence="15">
    <location>
        <begin position="258"/>
        <end position="473"/>
    </location>
</feature>
<dbReference type="Pfam" id="PF00672">
    <property type="entry name" value="HAMP"/>
    <property type="match status" value="1"/>
</dbReference>
<feature type="transmembrane region" description="Helical" evidence="14">
    <location>
        <begin position="21"/>
        <end position="47"/>
    </location>
</feature>
<dbReference type="SMART" id="SM00387">
    <property type="entry name" value="HATPase_c"/>
    <property type="match status" value="1"/>
</dbReference>
<dbReference type="InterPro" id="IPR036097">
    <property type="entry name" value="HisK_dim/P_sf"/>
</dbReference>
<proteinExistence type="predicted"/>
<dbReference type="EC" id="2.7.13.3" evidence="3"/>
<dbReference type="CDD" id="cd06225">
    <property type="entry name" value="HAMP"/>
    <property type="match status" value="1"/>
</dbReference>
<dbReference type="Proteomes" id="UP001580346">
    <property type="component" value="Unassembled WGS sequence"/>
</dbReference>
<dbReference type="PRINTS" id="PR00344">
    <property type="entry name" value="BCTRLSENSOR"/>
</dbReference>
<evidence type="ECO:0000313" key="17">
    <source>
        <dbReference type="EMBL" id="MFB5265689.1"/>
    </source>
</evidence>
<gene>
    <name evidence="17" type="ORF">ACE41H_02655</name>
</gene>
<dbReference type="PROSITE" id="PS50885">
    <property type="entry name" value="HAMP"/>
    <property type="match status" value="1"/>
</dbReference>
<dbReference type="InterPro" id="IPR050398">
    <property type="entry name" value="HssS/ArlS-like"/>
</dbReference>
<evidence type="ECO:0000256" key="11">
    <source>
        <dbReference type="ARBA" id="ARBA00022989"/>
    </source>
</evidence>
<dbReference type="EMBL" id="JBHHMI010000002">
    <property type="protein sequence ID" value="MFB5265689.1"/>
    <property type="molecule type" value="Genomic_DNA"/>
</dbReference>
<protein>
    <recommendedName>
        <fullName evidence="3">histidine kinase</fullName>
        <ecNumber evidence="3">2.7.13.3</ecNumber>
    </recommendedName>
</protein>
<dbReference type="InterPro" id="IPR003660">
    <property type="entry name" value="HAMP_dom"/>
</dbReference>
<dbReference type="InterPro" id="IPR003661">
    <property type="entry name" value="HisK_dim/P_dom"/>
</dbReference>
<dbReference type="Pfam" id="PF02518">
    <property type="entry name" value="HATPase_c"/>
    <property type="match status" value="1"/>
</dbReference>
<keyword evidence="13 14" id="KW-0472">Membrane</keyword>
<evidence type="ECO:0000256" key="10">
    <source>
        <dbReference type="ARBA" id="ARBA00022840"/>
    </source>
</evidence>
<comment type="caution">
    <text evidence="17">The sequence shown here is derived from an EMBL/GenBank/DDBJ whole genome shotgun (WGS) entry which is preliminary data.</text>
</comment>
<dbReference type="SMART" id="SM00304">
    <property type="entry name" value="HAMP"/>
    <property type="match status" value="1"/>
</dbReference>
<evidence type="ECO:0000256" key="9">
    <source>
        <dbReference type="ARBA" id="ARBA00022777"/>
    </source>
</evidence>
<dbReference type="CDD" id="cd00082">
    <property type="entry name" value="HisKA"/>
    <property type="match status" value="1"/>
</dbReference>
<dbReference type="PANTHER" id="PTHR45528:SF1">
    <property type="entry name" value="SENSOR HISTIDINE KINASE CPXA"/>
    <property type="match status" value="1"/>
</dbReference>
<dbReference type="InterPro" id="IPR036890">
    <property type="entry name" value="HATPase_C_sf"/>
</dbReference>
<reference evidence="17 18" key="1">
    <citation type="submission" date="2024-09" db="EMBL/GenBank/DDBJ databases">
        <title>Paenibacillus zeirhizospherea sp. nov., isolated from surface of the maize (Zea mays) roots in a horticulture field, Hungary.</title>
        <authorList>
            <person name="Marton D."/>
            <person name="Farkas M."/>
            <person name="Bedics A."/>
            <person name="Toth E."/>
            <person name="Tancsics A."/>
            <person name="Boka K."/>
            <person name="Maroti G."/>
            <person name="Kriszt B."/>
            <person name="Cserhati M."/>
        </authorList>
    </citation>
    <scope>NUCLEOTIDE SEQUENCE [LARGE SCALE GENOMIC DNA]</scope>
    <source>
        <strain evidence="17 18">KCTC 33519</strain>
    </source>
</reference>
<evidence type="ECO:0000313" key="18">
    <source>
        <dbReference type="Proteomes" id="UP001580346"/>
    </source>
</evidence>
<evidence type="ECO:0000256" key="6">
    <source>
        <dbReference type="ARBA" id="ARBA00022679"/>
    </source>
</evidence>
<dbReference type="PANTHER" id="PTHR45528">
    <property type="entry name" value="SENSOR HISTIDINE KINASE CPXA"/>
    <property type="match status" value="1"/>
</dbReference>
<dbReference type="InterPro" id="IPR004358">
    <property type="entry name" value="Sig_transdc_His_kin-like_C"/>
</dbReference>
<dbReference type="GO" id="GO:0005524">
    <property type="term" value="F:ATP binding"/>
    <property type="evidence" value="ECO:0007669"/>
    <property type="project" value="UniProtKB-KW"/>
</dbReference>
<feature type="transmembrane region" description="Helical" evidence="14">
    <location>
        <begin position="166"/>
        <end position="190"/>
    </location>
</feature>
<keyword evidence="11 14" id="KW-1133">Transmembrane helix</keyword>
<evidence type="ECO:0000256" key="14">
    <source>
        <dbReference type="SAM" id="Phobius"/>
    </source>
</evidence>
<dbReference type="SMART" id="SM00388">
    <property type="entry name" value="HisKA"/>
    <property type="match status" value="1"/>
</dbReference>
<keyword evidence="12" id="KW-0902">Two-component regulatory system</keyword>
<evidence type="ECO:0000256" key="2">
    <source>
        <dbReference type="ARBA" id="ARBA00004651"/>
    </source>
</evidence>
<dbReference type="CDD" id="cd00075">
    <property type="entry name" value="HATPase"/>
    <property type="match status" value="1"/>
</dbReference>
<evidence type="ECO:0000259" key="16">
    <source>
        <dbReference type="PROSITE" id="PS50885"/>
    </source>
</evidence>
<evidence type="ECO:0000256" key="12">
    <source>
        <dbReference type="ARBA" id="ARBA00023012"/>
    </source>
</evidence>
<dbReference type="InterPro" id="IPR005467">
    <property type="entry name" value="His_kinase_dom"/>
</dbReference>
<keyword evidence="18" id="KW-1185">Reference proteome</keyword>
<keyword evidence="4" id="KW-1003">Cell membrane</keyword>